<dbReference type="EMBL" id="PRFC01000080">
    <property type="protein sequence ID" value="PWV09380.1"/>
    <property type="molecule type" value="Genomic_DNA"/>
</dbReference>
<dbReference type="Proteomes" id="UP000246078">
    <property type="component" value="Unassembled WGS sequence"/>
</dbReference>
<dbReference type="VEuPathDB" id="TriTrypDB:TcBrA4_0075290"/>
<dbReference type="VEuPathDB" id="TriTrypDB:TCDM_09567"/>
<reference evidence="2" key="3">
    <citation type="submission" date="2020-04" db="EMBL/GenBank/DDBJ databases">
        <authorList>
            <person name="Diaz Viraque F."/>
        </authorList>
    </citation>
    <scope>NUCLEOTIDE SEQUENCE</scope>
    <source>
        <strain evidence="2">Berenice</strain>
    </source>
</reference>
<dbReference type="VEuPathDB" id="TriTrypDB:TcG_07039"/>
<dbReference type="VEuPathDB" id="TriTrypDB:TCDM_07858"/>
<feature type="region of interest" description="Disordered" evidence="1">
    <location>
        <begin position="192"/>
        <end position="212"/>
    </location>
</feature>
<dbReference type="EMBL" id="JABDHM010000072">
    <property type="protein sequence ID" value="KAF5219320.1"/>
    <property type="molecule type" value="Genomic_DNA"/>
</dbReference>
<dbReference type="VEuPathDB" id="TriTrypDB:ECC02_002127"/>
<proteinExistence type="predicted"/>
<dbReference type="VEuPathDB" id="TriTrypDB:C3747_80g113"/>
<reference evidence="5 6" key="1">
    <citation type="journal article" date="2018" name="Microb. Genom.">
        <title>Expanding an expanded genome: long-read sequencing of Trypanosoma cruzi.</title>
        <authorList>
            <person name="Berna L."/>
            <person name="Rodriguez M."/>
            <person name="Chiribao M.L."/>
            <person name="Parodi-Talice A."/>
            <person name="Pita S."/>
            <person name="Rijo G."/>
            <person name="Alvarez-Valin F."/>
            <person name="Robello C."/>
        </authorList>
    </citation>
    <scope>NUCLEOTIDE SEQUENCE [LARGE SCALE GENOMIC DNA]</scope>
    <source>
        <strain evidence="5 6">TCC</strain>
    </source>
</reference>
<dbReference type="VEuPathDB" id="TriTrypDB:TcG_05969"/>
<gene>
    <name evidence="4" type="ORF">C3747_80g113</name>
    <name evidence="5" type="ORF">C3747_80g119</name>
    <name evidence="3" type="ORF">ECC02_002127</name>
    <name evidence="2" type="ORF">ECC02_007656</name>
</gene>
<evidence type="ECO:0000256" key="1">
    <source>
        <dbReference type="SAM" id="MobiDB-lite"/>
    </source>
</evidence>
<dbReference type="VEuPathDB" id="TriTrypDB:ECC02_007656"/>
<dbReference type="EMBL" id="PRFC01000080">
    <property type="protein sequence ID" value="PWV09375.1"/>
    <property type="molecule type" value="Genomic_DNA"/>
</dbReference>
<dbReference type="VEuPathDB" id="TriTrypDB:TcBrA4_0099150"/>
<sequence length="294" mass="32230">MYGIAVWHWGASPASRSTPNWAQYQKSKIIAGIPKGSRMEDAVLRAKLRPLPDVVLRRRFRCALRCETRGSALRSSAPIVRRPPLAMVPLRMTPTKSRHQTCSRWIARRFRRKNPSPYPEGKHHEARTDSTVEPGVESEAAAMPCLNGTPISVARAGAGSTQCGHRSERIASRIGIRSHRAPSHRQALHCLERQSSQARPSSSTPCERAPSRHPTRYFVESCPSCSDRGSEESAYGCSLSLAAAACPGKKLVMRQPGGHPNPRSSQTHGPPSWSHWPNASFSPDGTSQKLAAPL</sequence>
<reference evidence="2 7" key="2">
    <citation type="journal article" date="2019" name="Genome Biol. Evol.">
        <title>Nanopore Sequencing Significantly Improves Genome Assembly of the Protozoan Parasite Trypanosoma cruzi.</title>
        <authorList>
            <person name="Diaz-Viraque F."/>
            <person name="Pita S."/>
            <person name="Greif G."/>
            <person name="de Souza R.C.M."/>
            <person name="Iraola G."/>
            <person name="Robello C."/>
        </authorList>
    </citation>
    <scope>NUCLEOTIDE SEQUENCE [LARGE SCALE GENOMIC DNA]</scope>
    <source>
        <strain evidence="2 7">Berenice</strain>
    </source>
</reference>
<accession>A0A2V2WL95</accession>
<organism evidence="5 6">
    <name type="scientific">Trypanosoma cruzi</name>
    <dbReference type="NCBI Taxonomy" id="5693"/>
    <lineage>
        <taxon>Eukaryota</taxon>
        <taxon>Discoba</taxon>
        <taxon>Euglenozoa</taxon>
        <taxon>Kinetoplastea</taxon>
        <taxon>Metakinetoplastina</taxon>
        <taxon>Trypanosomatida</taxon>
        <taxon>Trypanosomatidae</taxon>
        <taxon>Trypanosoma</taxon>
        <taxon>Schizotrypanum</taxon>
    </lineage>
</organism>
<evidence type="ECO:0000313" key="4">
    <source>
        <dbReference type="EMBL" id="PWV09375.1"/>
    </source>
</evidence>
<feature type="compositionally biased region" description="Polar residues" evidence="1">
    <location>
        <begin position="262"/>
        <end position="294"/>
    </location>
</feature>
<dbReference type="AlphaFoldDB" id="A0A2V2WL95"/>
<dbReference type="Proteomes" id="UP000583944">
    <property type="component" value="Unassembled WGS sequence"/>
</dbReference>
<dbReference type="VEuPathDB" id="TriTrypDB:TcCLB.510499.20"/>
<dbReference type="EMBL" id="JABDHM010000010">
    <property type="protein sequence ID" value="KAF5224822.1"/>
    <property type="molecule type" value="Genomic_DNA"/>
</dbReference>
<feature type="compositionally biased region" description="Polar residues" evidence="1">
    <location>
        <begin position="193"/>
        <end position="205"/>
    </location>
</feature>
<dbReference type="VEuPathDB" id="TriTrypDB:TcCL_ESM03751"/>
<comment type="caution">
    <text evidence="5">The sequence shown here is derived from an EMBL/GenBank/DDBJ whole genome shotgun (WGS) entry which is preliminary data.</text>
</comment>
<evidence type="ECO:0000313" key="2">
    <source>
        <dbReference type="EMBL" id="KAF5219320.1"/>
    </source>
</evidence>
<feature type="compositionally biased region" description="Basic and acidic residues" evidence="1">
    <location>
        <begin position="120"/>
        <end position="130"/>
    </location>
</feature>
<evidence type="ECO:0000313" key="3">
    <source>
        <dbReference type="EMBL" id="KAF5224822.1"/>
    </source>
</evidence>
<feature type="region of interest" description="Disordered" evidence="1">
    <location>
        <begin position="111"/>
        <end position="134"/>
    </location>
</feature>
<evidence type="ECO:0000313" key="7">
    <source>
        <dbReference type="Proteomes" id="UP000583944"/>
    </source>
</evidence>
<name>A0A2V2WL95_TRYCR</name>
<dbReference type="VEuPathDB" id="TriTrypDB:C3747_80g119"/>
<dbReference type="VEuPathDB" id="TriTrypDB:TcYC6_0023340"/>
<evidence type="ECO:0000313" key="6">
    <source>
        <dbReference type="Proteomes" id="UP000246078"/>
    </source>
</evidence>
<protein>
    <submittedName>
        <fullName evidence="5">Uncharacterized protein</fullName>
    </submittedName>
</protein>
<evidence type="ECO:0000313" key="5">
    <source>
        <dbReference type="EMBL" id="PWV09380.1"/>
    </source>
</evidence>
<dbReference type="VEuPathDB" id="TriTrypDB:Tc_MARK_2250"/>
<feature type="region of interest" description="Disordered" evidence="1">
    <location>
        <begin position="251"/>
        <end position="294"/>
    </location>
</feature>